<evidence type="ECO:0000256" key="9">
    <source>
        <dbReference type="ARBA" id="ARBA00040743"/>
    </source>
</evidence>
<sequence length="697" mass="76650">MAVLSKIRQRSFLLIAVIGFCLLAFIIGDIFQSGAFNGSSRYVGTVNDEDVSFDDFNVKVVNLEKSQQGMTTTQAANRIWDQEVNIVLLTEEFEKLGIRSSEDQIMDILKQSQDIGQNPMFLNEAGLFDQKKFDEFIKANPAQAQLLNDRRKEAALNAKFQSYGSMIRGGMYTASFEGKLKYKLEADKVSFDYVQVLYSSIKDSDVKVSDEEIIAEMRKDEKRFKAEENVELEYILVEDKPSAEDEAEVKNAINSLMAPRVVLNNETGKNDTIPSFMNAKNTEEFVSENSDIPYDSSYTAKNRLPAEHAEALFNLPVGSVYGPYMFNGYYAISKGMGRKAGANARASHILLSYKGAMRAQPNVTRTKEEAAAKAAELLNEVKANPNSFMMLAMTNSDDGSKQNGGDLGYFEPGQMTTKFNDYVFNNPVNSVGLVETEFGFHVIKVTDKQDAVRLATIARKIEASEQTNDKNFATASKIENDLKSKSIAEVAKTYKLTVAPAVKVKPMDELVGALGNQRQIVRWAYDDENEVGSFKKFDIPNVGNAIVSIKKYNAEGLMALDQARPMLEAKLKNKKKAELIKAKLKGANLAAMAAANKTNVKVATDVTIEAGVLEGVGPEPRVIATAMALGANKLSAPIEGVSGVYVVSAKAVTAAPVIKDYKDYVAKLQAQNGSAPGRILNALKDAAKIEDNRRLFY</sequence>
<evidence type="ECO:0000256" key="2">
    <source>
        <dbReference type="ARBA" id="ARBA00022475"/>
    </source>
</evidence>
<dbReference type="GO" id="GO:0003755">
    <property type="term" value="F:peptidyl-prolyl cis-trans isomerase activity"/>
    <property type="evidence" value="ECO:0007669"/>
    <property type="project" value="UniProtKB-KW"/>
</dbReference>
<evidence type="ECO:0000256" key="5">
    <source>
        <dbReference type="ARBA" id="ARBA00022989"/>
    </source>
</evidence>
<dbReference type="Pfam" id="PF13616">
    <property type="entry name" value="Rotamase_3"/>
    <property type="match status" value="1"/>
</dbReference>
<evidence type="ECO:0000256" key="12">
    <source>
        <dbReference type="SAM" id="Phobius"/>
    </source>
</evidence>
<evidence type="ECO:0000313" key="14">
    <source>
        <dbReference type="EMBL" id="OYQ47205.1"/>
    </source>
</evidence>
<dbReference type="SUPFAM" id="SSF109998">
    <property type="entry name" value="Triger factor/SurA peptide-binding domain-like"/>
    <property type="match status" value="1"/>
</dbReference>
<dbReference type="Gene3D" id="3.10.50.40">
    <property type="match status" value="1"/>
</dbReference>
<keyword evidence="6 12" id="KW-0472">Membrane</keyword>
<gene>
    <name evidence="14" type="ORF">CHX27_03390</name>
</gene>
<dbReference type="Pfam" id="PF13623">
    <property type="entry name" value="SurA_N_2"/>
    <property type="match status" value="1"/>
</dbReference>
<dbReference type="PANTHER" id="PTHR47529">
    <property type="entry name" value="PEPTIDYL-PROLYL CIS-TRANS ISOMERASE D"/>
    <property type="match status" value="1"/>
</dbReference>
<dbReference type="EMBL" id="NOXX01000148">
    <property type="protein sequence ID" value="OYQ47205.1"/>
    <property type="molecule type" value="Genomic_DNA"/>
</dbReference>
<name>A0A256A251_9FLAO</name>
<organism evidence="14 15">
    <name type="scientific">Flavobacterium aurantiibacter</name>
    <dbReference type="NCBI Taxonomy" id="2023067"/>
    <lineage>
        <taxon>Bacteria</taxon>
        <taxon>Pseudomonadati</taxon>
        <taxon>Bacteroidota</taxon>
        <taxon>Flavobacteriia</taxon>
        <taxon>Flavobacteriales</taxon>
        <taxon>Flavobacteriaceae</taxon>
        <taxon>Flavobacterium</taxon>
    </lineage>
</organism>
<feature type="domain" description="PpiC" evidence="13">
    <location>
        <begin position="341"/>
        <end position="447"/>
    </location>
</feature>
<dbReference type="InterPro" id="IPR052029">
    <property type="entry name" value="PpiD_chaperone"/>
</dbReference>
<keyword evidence="3" id="KW-0997">Cell inner membrane</keyword>
<comment type="similarity">
    <text evidence="8">Belongs to the PpiD chaperone family.</text>
</comment>
<evidence type="ECO:0000256" key="3">
    <source>
        <dbReference type="ARBA" id="ARBA00022519"/>
    </source>
</evidence>
<keyword evidence="11" id="KW-0697">Rotamase</keyword>
<comment type="subcellular location">
    <subcellularLocation>
        <location evidence="1">Cell inner membrane</location>
        <topology evidence="1">Single-pass type II membrane protein</topology>
        <orientation evidence="1">Periplasmic side</orientation>
    </subcellularLocation>
</comment>
<accession>A0A256A251</accession>
<evidence type="ECO:0000256" key="8">
    <source>
        <dbReference type="ARBA" id="ARBA00038408"/>
    </source>
</evidence>
<evidence type="ECO:0000313" key="15">
    <source>
        <dbReference type="Proteomes" id="UP000216035"/>
    </source>
</evidence>
<dbReference type="PANTHER" id="PTHR47529:SF1">
    <property type="entry name" value="PERIPLASMIC CHAPERONE PPID"/>
    <property type="match status" value="1"/>
</dbReference>
<dbReference type="Proteomes" id="UP000216035">
    <property type="component" value="Unassembled WGS sequence"/>
</dbReference>
<keyword evidence="4 12" id="KW-0812">Transmembrane</keyword>
<dbReference type="InterPro" id="IPR027304">
    <property type="entry name" value="Trigger_fact/SurA_dom_sf"/>
</dbReference>
<evidence type="ECO:0000256" key="11">
    <source>
        <dbReference type="PROSITE-ProRule" id="PRU00278"/>
    </source>
</evidence>
<evidence type="ECO:0000256" key="10">
    <source>
        <dbReference type="ARBA" id="ARBA00042775"/>
    </source>
</evidence>
<keyword evidence="11 14" id="KW-0413">Isomerase</keyword>
<evidence type="ECO:0000259" key="13">
    <source>
        <dbReference type="PROSITE" id="PS50198"/>
    </source>
</evidence>
<evidence type="ECO:0000256" key="1">
    <source>
        <dbReference type="ARBA" id="ARBA00004382"/>
    </source>
</evidence>
<reference evidence="14 15" key="1">
    <citation type="submission" date="2017-07" db="EMBL/GenBank/DDBJ databases">
        <title>Flavobacterium cyanobacteriorum sp. nov., isolated from cyanobacterial aggregates in a eutrophic lake.</title>
        <authorList>
            <person name="Cai H."/>
        </authorList>
    </citation>
    <scope>NUCLEOTIDE SEQUENCE [LARGE SCALE GENOMIC DNA]</scope>
    <source>
        <strain evidence="14 15">TH167</strain>
    </source>
</reference>
<proteinExistence type="inferred from homology"/>
<dbReference type="AlphaFoldDB" id="A0A256A251"/>
<keyword evidence="15" id="KW-1185">Reference proteome</keyword>
<dbReference type="GO" id="GO:0005886">
    <property type="term" value="C:plasma membrane"/>
    <property type="evidence" value="ECO:0007669"/>
    <property type="project" value="UniProtKB-SubCell"/>
</dbReference>
<dbReference type="InterPro" id="IPR000297">
    <property type="entry name" value="PPIase_PpiC"/>
</dbReference>
<protein>
    <recommendedName>
        <fullName evidence="9">Periplasmic chaperone PpiD</fullName>
    </recommendedName>
    <alternativeName>
        <fullName evidence="10">Periplasmic folding chaperone</fullName>
    </alternativeName>
</protein>
<evidence type="ECO:0000256" key="7">
    <source>
        <dbReference type="ARBA" id="ARBA00023186"/>
    </source>
</evidence>
<comment type="caution">
    <text evidence="14">The sequence shown here is derived from an EMBL/GenBank/DDBJ whole genome shotgun (WGS) entry which is preliminary data.</text>
</comment>
<keyword evidence="2" id="KW-1003">Cell membrane</keyword>
<keyword evidence="7" id="KW-0143">Chaperone</keyword>
<keyword evidence="5 12" id="KW-1133">Transmembrane helix</keyword>
<dbReference type="RefSeq" id="WP_094485363.1">
    <property type="nucleotide sequence ID" value="NZ_NOXX01000148.1"/>
</dbReference>
<dbReference type="InterPro" id="IPR046357">
    <property type="entry name" value="PPIase_dom_sf"/>
</dbReference>
<dbReference type="SUPFAM" id="SSF54534">
    <property type="entry name" value="FKBP-like"/>
    <property type="match status" value="1"/>
</dbReference>
<evidence type="ECO:0000256" key="4">
    <source>
        <dbReference type="ARBA" id="ARBA00022692"/>
    </source>
</evidence>
<dbReference type="PROSITE" id="PS50198">
    <property type="entry name" value="PPIC_PPIASE_2"/>
    <property type="match status" value="1"/>
</dbReference>
<dbReference type="OrthoDB" id="9812372at2"/>
<evidence type="ECO:0000256" key="6">
    <source>
        <dbReference type="ARBA" id="ARBA00023136"/>
    </source>
</evidence>
<feature type="transmembrane region" description="Helical" evidence="12">
    <location>
        <begin position="12"/>
        <end position="31"/>
    </location>
</feature>